<protein>
    <recommendedName>
        <fullName evidence="5">Lipoprotein</fullName>
    </recommendedName>
</protein>
<name>A0A316TFC8_9ACTN</name>
<keyword evidence="2" id="KW-0732">Signal</keyword>
<dbReference type="AlphaFoldDB" id="A0A316TFC8"/>
<evidence type="ECO:0000313" key="4">
    <source>
        <dbReference type="Proteomes" id="UP000245507"/>
    </source>
</evidence>
<comment type="caution">
    <text evidence="3">The sequence shown here is derived from an EMBL/GenBank/DDBJ whole genome shotgun (WGS) entry which is preliminary data.</text>
</comment>
<dbReference type="EMBL" id="QGDD01000007">
    <property type="protein sequence ID" value="PWN01879.1"/>
    <property type="molecule type" value="Genomic_DNA"/>
</dbReference>
<proteinExistence type="predicted"/>
<accession>A0A316TFC8</accession>
<feature type="signal peptide" evidence="2">
    <location>
        <begin position="1"/>
        <end position="20"/>
    </location>
</feature>
<evidence type="ECO:0008006" key="5">
    <source>
        <dbReference type="Google" id="ProtNLM"/>
    </source>
</evidence>
<dbReference type="Proteomes" id="UP000245507">
    <property type="component" value="Unassembled WGS sequence"/>
</dbReference>
<dbReference type="PROSITE" id="PS51257">
    <property type="entry name" value="PROKAR_LIPOPROTEIN"/>
    <property type="match status" value="1"/>
</dbReference>
<evidence type="ECO:0000256" key="1">
    <source>
        <dbReference type="SAM" id="MobiDB-lite"/>
    </source>
</evidence>
<dbReference type="OrthoDB" id="9856342at2"/>
<feature type="region of interest" description="Disordered" evidence="1">
    <location>
        <begin position="51"/>
        <end position="71"/>
    </location>
</feature>
<evidence type="ECO:0000256" key="2">
    <source>
        <dbReference type="SAM" id="SignalP"/>
    </source>
</evidence>
<reference evidence="3 4" key="1">
    <citation type="submission" date="2018-05" db="EMBL/GenBank/DDBJ databases">
        <title>Nocardioides silvaticus genome.</title>
        <authorList>
            <person name="Li C."/>
            <person name="Wang G."/>
        </authorList>
    </citation>
    <scope>NUCLEOTIDE SEQUENCE [LARGE SCALE GENOMIC DNA]</scope>
    <source>
        <strain evidence="3 4">CCTCC AB 2018079</strain>
    </source>
</reference>
<gene>
    <name evidence="3" type="ORF">DJ010_15095</name>
</gene>
<evidence type="ECO:0000313" key="3">
    <source>
        <dbReference type="EMBL" id="PWN01879.1"/>
    </source>
</evidence>
<keyword evidence="4" id="KW-1185">Reference proteome</keyword>
<organism evidence="3 4">
    <name type="scientific">Nocardioides silvaticus</name>
    <dbReference type="NCBI Taxonomy" id="2201891"/>
    <lineage>
        <taxon>Bacteria</taxon>
        <taxon>Bacillati</taxon>
        <taxon>Actinomycetota</taxon>
        <taxon>Actinomycetes</taxon>
        <taxon>Propionibacteriales</taxon>
        <taxon>Nocardioidaceae</taxon>
        <taxon>Nocardioides</taxon>
    </lineage>
</organism>
<feature type="chain" id="PRO_5039389523" description="Lipoprotein" evidence="2">
    <location>
        <begin position="21"/>
        <end position="240"/>
    </location>
</feature>
<dbReference type="RefSeq" id="WP_109695232.1">
    <property type="nucleotide sequence ID" value="NZ_QGDD01000007.1"/>
</dbReference>
<sequence length="240" mass="24914">MTRASAPVAALVLVVLTVAAGCTDTDSDAEDTDEPVGALTSEQIATAVLQPENLGDGWESAPAAEDEDGTAPGCLADLEALTDQLEAEEQGGTEFTFGEVLTVESTVSAYADETQIKAIFDQVQTVAAACTGVTGTDDDGNEWNLTLATSDDAVHDDVDDQYSVTGSGTLTTPSGADVQVHLETTQVRLGPNVASVSTFDFEERTTEHQAWSEIAIERFVDVAEGEEPETETAPAPGAAA</sequence>